<protein>
    <recommendedName>
        <fullName evidence="3">Heterokaryon incompatibility domain-containing protein</fullName>
    </recommendedName>
</protein>
<comment type="caution">
    <text evidence="1">The sequence shown here is derived from an EMBL/GenBank/DDBJ whole genome shotgun (WGS) entry which is preliminary data.</text>
</comment>
<proteinExistence type="predicted"/>
<gene>
    <name evidence="1" type="ORF">F5X68DRAFT_238651</name>
</gene>
<organism evidence="1 2">
    <name type="scientific">Plectosphaerella plurivora</name>
    <dbReference type="NCBI Taxonomy" id="936078"/>
    <lineage>
        <taxon>Eukaryota</taxon>
        <taxon>Fungi</taxon>
        <taxon>Dikarya</taxon>
        <taxon>Ascomycota</taxon>
        <taxon>Pezizomycotina</taxon>
        <taxon>Sordariomycetes</taxon>
        <taxon>Hypocreomycetidae</taxon>
        <taxon>Glomerellales</taxon>
        <taxon>Plectosphaerellaceae</taxon>
        <taxon>Plectosphaerella</taxon>
    </lineage>
</organism>
<dbReference type="OrthoDB" id="2157530at2759"/>
<reference evidence="1" key="1">
    <citation type="journal article" date="2021" name="Nat. Commun.">
        <title>Genetic determinants of endophytism in the Arabidopsis root mycobiome.</title>
        <authorList>
            <person name="Mesny F."/>
            <person name="Miyauchi S."/>
            <person name="Thiergart T."/>
            <person name="Pickel B."/>
            <person name="Atanasova L."/>
            <person name="Karlsson M."/>
            <person name="Huettel B."/>
            <person name="Barry K.W."/>
            <person name="Haridas S."/>
            <person name="Chen C."/>
            <person name="Bauer D."/>
            <person name="Andreopoulos W."/>
            <person name="Pangilinan J."/>
            <person name="LaButti K."/>
            <person name="Riley R."/>
            <person name="Lipzen A."/>
            <person name="Clum A."/>
            <person name="Drula E."/>
            <person name="Henrissat B."/>
            <person name="Kohler A."/>
            <person name="Grigoriev I.V."/>
            <person name="Martin F.M."/>
            <person name="Hacquard S."/>
        </authorList>
    </citation>
    <scope>NUCLEOTIDE SEQUENCE</scope>
    <source>
        <strain evidence="1">MPI-SDFR-AT-0117</strain>
    </source>
</reference>
<evidence type="ECO:0008006" key="3">
    <source>
        <dbReference type="Google" id="ProtNLM"/>
    </source>
</evidence>
<name>A0A9P8VN72_9PEZI</name>
<dbReference type="Proteomes" id="UP000770015">
    <property type="component" value="Unassembled WGS sequence"/>
</dbReference>
<sequence>MSQVLRYYLDSVDLSAHLHAESICGILGIKFVQFVSKPGFQSLKYWAIFCFLASDHQFSQRTGQTSIMAILSPSQRSSLRLMMEWWFSEIQSSVFLMKTIARISYICVCPDDNVHRVLAEDARNKYTEPYHGDLLRLFEQEFETGITGETLSSPERLTVSRKAAVRSACCQRMGHEAWCGYQSSKGQSPMLPLSKFMAKLSESTSSWRQQVRRACAGTLHRIMELNAPNFVIDWFWLLLDVATDGPIELYTEMSLHPEEILEANLLSVTLEPLPWLVATTHNQDRPYYLWDRREERTIEVDSLDSEIELDYVAVSHTWGRWKIKDSFAALPGVQWHIPRNSLWDRDVSELPYMLRQVPGHQRYHLKDQEISKQAAIFGKATHAVAWMSTMDKYGLEDLCSTVESLVLGCTAYHKRHEVTQASVKRANTANFSLSLHRADGKPDTVRNSIPLVHERDKHEFLTSDDPQKYVDRWFTSLWTLQEACVRPDMWVCDKNWNLLRLGSTSGRCNNEISLDGIFAVLEDSNIQKYLQCATENGIDATGNPNLQAQYDHFNELIRGKSVSYFNDHVDFFSFLRKALADSGIPEGGIATWDIDAFARLFTEAEAASEALKTQGHTLFDIVQQVSGHVHYFYRMMMATGMTRLVELRSPLDIIAIGERRVCKSNRDRAAAIMSAVGAVEWHRDEDAKMQKLVLGQYPPAFIDELRRKAGDAEFFRSRLLNMHVVRLVREAVCYTSADASVIQPIGSMLPFSNASVFELCLAPTGWPLDSLPIEAQPALKEWDLNEDGSVRMPRAAIVASSHMIRPIPDCWINCIQILLDGHEDDFAASDTEHQVDISLDEWLKNQRKRSGTFYLVNISRQRLSPHEKLGWSSCHGVVLRELRSKVLVKIGAYSLRGHEFYTWPPATRRNWTVF</sequence>
<keyword evidence="2" id="KW-1185">Reference proteome</keyword>
<dbReference type="AlphaFoldDB" id="A0A9P8VN72"/>
<evidence type="ECO:0000313" key="2">
    <source>
        <dbReference type="Proteomes" id="UP000770015"/>
    </source>
</evidence>
<accession>A0A9P8VN72</accession>
<evidence type="ECO:0000313" key="1">
    <source>
        <dbReference type="EMBL" id="KAH6697282.1"/>
    </source>
</evidence>
<dbReference type="EMBL" id="JAGSXJ010000001">
    <property type="protein sequence ID" value="KAH6697282.1"/>
    <property type="molecule type" value="Genomic_DNA"/>
</dbReference>